<keyword evidence="2" id="KW-0479">Metal-binding</keyword>
<dbReference type="InterPro" id="IPR036849">
    <property type="entry name" value="Enolase-like_C_sf"/>
</dbReference>
<dbReference type="GO" id="GO:0000287">
    <property type="term" value="F:magnesium ion binding"/>
    <property type="evidence" value="ECO:0007669"/>
    <property type="project" value="TreeGrafter"/>
</dbReference>
<feature type="domain" description="Mandelate racemase/muconate lactonizing enzyme C-terminal" evidence="4">
    <location>
        <begin position="164"/>
        <end position="266"/>
    </location>
</feature>
<accession>A0A381WKY1</accession>
<dbReference type="PANTHER" id="PTHR13794">
    <property type="entry name" value="ENOLASE SUPERFAMILY, MANDELATE RACEMASE"/>
    <property type="match status" value="1"/>
</dbReference>
<dbReference type="InterPro" id="IPR046945">
    <property type="entry name" value="RHMD-like"/>
</dbReference>
<dbReference type="AlphaFoldDB" id="A0A381WKY1"/>
<evidence type="ECO:0000256" key="2">
    <source>
        <dbReference type="ARBA" id="ARBA00022723"/>
    </source>
</evidence>
<evidence type="ECO:0000256" key="3">
    <source>
        <dbReference type="ARBA" id="ARBA00022842"/>
    </source>
</evidence>
<organism evidence="5">
    <name type="scientific">marine metagenome</name>
    <dbReference type="NCBI Taxonomy" id="408172"/>
    <lineage>
        <taxon>unclassified sequences</taxon>
        <taxon>metagenomes</taxon>
        <taxon>ecological metagenomes</taxon>
    </lineage>
</organism>
<dbReference type="Pfam" id="PF13378">
    <property type="entry name" value="MR_MLE_C"/>
    <property type="match status" value="1"/>
</dbReference>
<gene>
    <name evidence="5" type="ORF">METZ01_LOCUS105983</name>
</gene>
<evidence type="ECO:0000256" key="1">
    <source>
        <dbReference type="ARBA" id="ARBA00001946"/>
    </source>
</evidence>
<dbReference type="InterPro" id="IPR029065">
    <property type="entry name" value="Enolase_C-like"/>
</dbReference>
<dbReference type="InterPro" id="IPR029017">
    <property type="entry name" value="Enolase-like_N"/>
</dbReference>
<dbReference type="InterPro" id="IPR013342">
    <property type="entry name" value="Mandelate_racemase_C"/>
</dbReference>
<dbReference type="GO" id="GO:0016836">
    <property type="term" value="F:hydro-lyase activity"/>
    <property type="evidence" value="ECO:0007669"/>
    <property type="project" value="TreeGrafter"/>
</dbReference>
<proteinExistence type="predicted"/>
<dbReference type="PANTHER" id="PTHR13794:SF58">
    <property type="entry name" value="MITOCHONDRIAL ENOLASE SUPERFAMILY MEMBER 1"/>
    <property type="match status" value="1"/>
</dbReference>
<dbReference type="GO" id="GO:0016052">
    <property type="term" value="P:carbohydrate catabolic process"/>
    <property type="evidence" value="ECO:0007669"/>
    <property type="project" value="TreeGrafter"/>
</dbReference>
<dbReference type="EMBL" id="UINC01012127">
    <property type="protein sequence ID" value="SVA53129.1"/>
    <property type="molecule type" value="Genomic_DNA"/>
</dbReference>
<comment type="cofactor">
    <cofactor evidence="1">
        <name>Mg(2+)</name>
        <dbReference type="ChEBI" id="CHEBI:18420"/>
    </cofactor>
</comment>
<dbReference type="SUPFAM" id="SSF51604">
    <property type="entry name" value="Enolase C-terminal domain-like"/>
    <property type="match status" value="1"/>
</dbReference>
<evidence type="ECO:0000259" key="4">
    <source>
        <dbReference type="SMART" id="SM00922"/>
    </source>
</evidence>
<sequence length="407" mass="45583">MSDRTLDSHVINKVTITPVETYFGSPGKGRIVGRNAKSENYGHNQREWLLQITTDSGLTGLSNARPGMNVGGIIELYNDFHDLIGQPLSGFFTVSAGRVTSINPRWSGLIDRYGFLDVALFDLIGRALEKPSYSLLGDKVRDQIESYDSSLYFQDLVNAAEGANAVAIEAVEAVEKGWRALKLKLGRPGKWFEPHAGTLRDIEVVETVRSAVGDDIKILVDANNGYDGRLDLLQEFVRGISGLNVMWMEEMVTENVADYRKLSDWRDKYTPQTMIVDGEGHKGRQTIYWQLMEQGLLDAIQPDMLHMGFWQFHILARDIEESGNNTLVAPHNYNAAYLGLRANIQFGAATERFVIAEDSTLDFELYQGPEYVFKDGTYAVPDSPGLAVSIDQELYDRVYKNHETVIA</sequence>
<name>A0A381WKY1_9ZZZZ</name>
<dbReference type="SUPFAM" id="SSF54826">
    <property type="entry name" value="Enolase N-terminal domain-like"/>
    <property type="match status" value="1"/>
</dbReference>
<reference evidence="5" key="1">
    <citation type="submission" date="2018-05" db="EMBL/GenBank/DDBJ databases">
        <authorList>
            <person name="Lanie J.A."/>
            <person name="Ng W.-L."/>
            <person name="Kazmierczak K.M."/>
            <person name="Andrzejewski T.M."/>
            <person name="Davidsen T.M."/>
            <person name="Wayne K.J."/>
            <person name="Tettelin H."/>
            <person name="Glass J.I."/>
            <person name="Rusch D."/>
            <person name="Podicherti R."/>
            <person name="Tsui H.-C.T."/>
            <person name="Winkler M.E."/>
        </authorList>
    </citation>
    <scope>NUCLEOTIDE SEQUENCE</scope>
</reference>
<protein>
    <recommendedName>
        <fullName evidence="4">Mandelate racemase/muconate lactonizing enzyme C-terminal domain-containing protein</fullName>
    </recommendedName>
</protein>
<dbReference type="Gene3D" id="3.30.390.10">
    <property type="entry name" value="Enolase-like, N-terminal domain"/>
    <property type="match status" value="1"/>
</dbReference>
<dbReference type="Gene3D" id="3.20.20.120">
    <property type="entry name" value="Enolase-like C-terminal domain"/>
    <property type="match status" value="1"/>
</dbReference>
<evidence type="ECO:0000313" key="5">
    <source>
        <dbReference type="EMBL" id="SVA53129.1"/>
    </source>
</evidence>
<dbReference type="SFLD" id="SFLDS00001">
    <property type="entry name" value="Enolase"/>
    <property type="match status" value="1"/>
</dbReference>
<dbReference type="SMART" id="SM00922">
    <property type="entry name" value="MR_MLE"/>
    <property type="match status" value="1"/>
</dbReference>
<keyword evidence="3" id="KW-0460">Magnesium</keyword>